<gene>
    <name evidence="8" type="ORF">GCG54_00012527</name>
</gene>
<dbReference type="CDD" id="cd12148">
    <property type="entry name" value="fungal_TF_MHR"/>
    <property type="match status" value="1"/>
</dbReference>
<dbReference type="Gene3D" id="4.10.240.10">
    <property type="entry name" value="Zn(2)-C6 fungal-type DNA-binding domain"/>
    <property type="match status" value="1"/>
</dbReference>
<dbReference type="InterPro" id="IPR051089">
    <property type="entry name" value="prtT"/>
</dbReference>
<proteinExistence type="predicted"/>
<dbReference type="Proteomes" id="UP000613401">
    <property type="component" value="Unassembled WGS sequence"/>
</dbReference>
<keyword evidence="9" id="KW-1185">Reference proteome</keyword>
<accession>A0A8H4FIK1</accession>
<evidence type="ECO:0000313" key="9">
    <source>
        <dbReference type="Proteomes" id="UP000613401"/>
    </source>
</evidence>
<dbReference type="EMBL" id="WVTB01000065">
    <property type="protein sequence ID" value="KAF3802279.1"/>
    <property type="molecule type" value="Genomic_DNA"/>
</dbReference>
<feature type="region of interest" description="Disordered" evidence="6">
    <location>
        <begin position="42"/>
        <end position="62"/>
    </location>
</feature>
<evidence type="ECO:0000256" key="5">
    <source>
        <dbReference type="ARBA" id="ARBA00023242"/>
    </source>
</evidence>
<feature type="domain" description="Zn(2)-C6 fungal-type" evidence="7">
    <location>
        <begin position="13"/>
        <end position="50"/>
    </location>
</feature>
<sequence>MPDVPHAGEKRRACTNCSRSKAKCVWSSAADDSEPHVCQRCSSNGLECSRSEPQAKRKRGKATHAKILERKLDDIVLLLNRERDLSAQNSQASDSQPSPLVGLASHSQGEEDPHLSFYTPPTIIDPGAEAITIIPGYQVTLQEAELIFQLYTSDFVPQFPFVPLPNDNAYDFYRSKPLLFKTVLWTCMPPSRDLSVAFERWFRQHIAYRVVVLLEKNLEILQALLVYFAWNDILYYARSSDTSLMQLARGLAEDLGLTKRPGIPVSPSGSIYEDAAFLREDIQVRNQHTNAGRRAVLGLFHVSSVLSGLLGRSSWLVFTRYFDDCCEKLATSQECSTDLLLVKLIGVRKVALRVDDTFREQSELANDQPFGGLHALAIATVEKELDSFMDSLPAPLRSNYLLREQSAAIRVRLFEPAIHVQGSTRPQIPHLRSRMMWQCLTSIQELLNAFLALPVKAYASLTFISILHLALAIIKACGLLCMKDRDWDLETARASLSLADTLQILSERFDTATRIDAAGCASLVNRQPLLSSYAENYRAIRRWFLSKVGPAGNTSTMPTMMDPVFAGGVGVPEGFEFWQQLSELTYGALPNT</sequence>
<evidence type="ECO:0000256" key="6">
    <source>
        <dbReference type="SAM" id="MobiDB-lite"/>
    </source>
</evidence>
<dbReference type="GO" id="GO:0008270">
    <property type="term" value="F:zinc ion binding"/>
    <property type="evidence" value="ECO:0007669"/>
    <property type="project" value="InterPro"/>
</dbReference>
<evidence type="ECO:0000256" key="2">
    <source>
        <dbReference type="ARBA" id="ARBA00023015"/>
    </source>
</evidence>
<feature type="region of interest" description="Disordered" evidence="6">
    <location>
        <begin position="87"/>
        <end position="112"/>
    </location>
</feature>
<keyword evidence="3" id="KW-0238">DNA-binding</keyword>
<evidence type="ECO:0000256" key="1">
    <source>
        <dbReference type="ARBA" id="ARBA00004123"/>
    </source>
</evidence>
<reference evidence="8" key="1">
    <citation type="journal article" date="2020" name="Phytopathology">
        <title>Genome sequence and comparative analysis of Colletotrichum gloeosporioides isolated from Liriodendron leaves.</title>
        <authorList>
            <person name="Fu F.F."/>
            <person name="Hao Z."/>
            <person name="Wang P."/>
            <person name="Lu Y."/>
            <person name="Xue L.J."/>
            <person name="Wei G."/>
            <person name="Tian Y."/>
            <person name="Baishi H."/>
            <person name="Xu H."/>
            <person name="Shi J."/>
            <person name="Cheng T."/>
            <person name="Wang G."/>
            <person name="Yi Y."/>
            <person name="Chen J."/>
        </authorList>
    </citation>
    <scope>NUCLEOTIDE SEQUENCE</scope>
    <source>
        <strain evidence="8">Lc1</strain>
    </source>
</reference>
<evidence type="ECO:0000256" key="4">
    <source>
        <dbReference type="ARBA" id="ARBA00023163"/>
    </source>
</evidence>
<dbReference type="RefSeq" id="XP_045261438.1">
    <property type="nucleotide sequence ID" value="XM_045412403.1"/>
</dbReference>
<dbReference type="SUPFAM" id="SSF57701">
    <property type="entry name" value="Zn2/Cys6 DNA-binding domain"/>
    <property type="match status" value="1"/>
</dbReference>
<dbReference type="GeneID" id="69019646"/>
<keyword evidence="4" id="KW-0804">Transcription</keyword>
<comment type="subcellular location">
    <subcellularLocation>
        <location evidence="1">Nucleus</location>
    </subcellularLocation>
</comment>
<organism evidence="8 9">
    <name type="scientific">Colletotrichum gloeosporioides</name>
    <name type="common">Anthracnose fungus</name>
    <name type="synonym">Glomerella cingulata</name>
    <dbReference type="NCBI Taxonomy" id="474922"/>
    <lineage>
        <taxon>Eukaryota</taxon>
        <taxon>Fungi</taxon>
        <taxon>Dikarya</taxon>
        <taxon>Ascomycota</taxon>
        <taxon>Pezizomycotina</taxon>
        <taxon>Sordariomycetes</taxon>
        <taxon>Hypocreomycetidae</taxon>
        <taxon>Glomerellales</taxon>
        <taxon>Glomerellaceae</taxon>
        <taxon>Colletotrichum</taxon>
        <taxon>Colletotrichum gloeosporioides species complex</taxon>
    </lineage>
</organism>
<feature type="compositionally biased region" description="Polar residues" evidence="6">
    <location>
        <begin position="87"/>
        <end position="98"/>
    </location>
</feature>
<evidence type="ECO:0000256" key="3">
    <source>
        <dbReference type="ARBA" id="ARBA00023125"/>
    </source>
</evidence>
<dbReference type="InterPro" id="IPR036864">
    <property type="entry name" value="Zn2-C6_fun-type_DNA-bd_sf"/>
</dbReference>
<dbReference type="PANTHER" id="PTHR31845:SF10">
    <property type="entry name" value="ZN(II)2CYS6 TRANSCRIPTION FACTOR (EUROFUNG)"/>
    <property type="match status" value="1"/>
</dbReference>
<dbReference type="CDD" id="cd00067">
    <property type="entry name" value="GAL4"/>
    <property type="match status" value="1"/>
</dbReference>
<dbReference type="GO" id="GO:0000981">
    <property type="term" value="F:DNA-binding transcription factor activity, RNA polymerase II-specific"/>
    <property type="evidence" value="ECO:0007669"/>
    <property type="project" value="InterPro"/>
</dbReference>
<reference evidence="8" key="2">
    <citation type="submission" date="2020-03" db="EMBL/GenBank/DDBJ databases">
        <authorList>
            <person name="Fu F.-F."/>
            <person name="Chen J."/>
        </authorList>
    </citation>
    <scope>NUCLEOTIDE SEQUENCE</scope>
    <source>
        <strain evidence="8">Lc1</strain>
    </source>
</reference>
<dbReference type="AlphaFoldDB" id="A0A8H4FIK1"/>
<dbReference type="GO" id="GO:0000976">
    <property type="term" value="F:transcription cis-regulatory region binding"/>
    <property type="evidence" value="ECO:0007669"/>
    <property type="project" value="TreeGrafter"/>
</dbReference>
<comment type="caution">
    <text evidence="8">The sequence shown here is derived from an EMBL/GenBank/DDBJ whole genome shotgun (WGS) entry which is preliminary data.</text>
</comment>
<evidence type="ECO:0000313" key="8">
    <source>
        <dbReference type="EMBL" id="KAF3802279.1"/>
    </source>
</evidence>
<dbReference type="PROSITE" id="PS50048">
    <property type="entry name" value="ZN2_CY6_FUNGAL_2"/>
    <property type="match status" value="1"/>
</dbReference>
<dbReference type="GO" id="GO:0005634">
    <property type="term" value="C:nucleus"/>
    <property type="evidence" value="ECO:0007669"/>
    <property type="project" value="UniProtKB-SubCell"/>
</dbReference>
<protein>
    <recommendedName>
        <fullName evidence="7">Zn(2)-C6 fungal-type domain-containing protein</fullName>
    </recommendedName>
</protein>
<keyword evidence="5" id="KW-0539">Nucleus</keyword>
<dbReference type="PANTHER" id="PTHR31845">
    <property type="entry name" value="FINGER DOMAIN PROTEIN, PUTATIVE-RELATED"/>
    <property type="match status" value="1"/>
</dbReference>
<name>A0A8H4FIK1_COLGL</name>
<dbReference type="InterPro" id="IPR001138">
    <property type="entry name" value="Zn2Cys6_DnaBD"/>
</dbReference>
<evidence type="ECO:0000259" key="7">
    <source>
        <dbReference type="PROSITE" id="PS50048"/>
    </source>
</evidence>
<keyword evidence="2" id="KW-0805">Transcription regulation</keyword>